<dbReference type="GO" id="GO:0055085">
    <property type="term" value="P:transmembrane transport"/>
    <property type="evidence" value="ECO:0007669"/>
    <property type="project" value="InterPro"/>
</dbReference>
<dbReference type="eggNOG" id="COG1175">
    <property type="taxonomic scope" value="Bacteria"/>
</dbReference>
<evidence type="ECO:0000256" key="7">
    <source>
        <dbReference type="RuleBase" id="RU363032"/>
    </source>
</evidence>
<feature type="transmembrane region" description="Helical" evidence="7">
    <location>
        <begin position="254"/>
        <end position="276"/>
    </location>
</feature>
<gene>
    <name evidence="9" type="ordered locus">Kole_1993</name>
</gene>
<dbReference type="Proteomes" id="UP000002382">
    <property type="component" value="Chromosome"/>
</dbReference>
<evidence type="ECO:0000256" key="4">
    <source>
        <dbReference type="ARBA" id="ARBA00022692"/>
    </source>
</evidence>
<dbReference type="PANTHER" id="PTHR30193">
    <property type="entry name" value="ABC TRANSPORTER PERMEASE PROTEIN"/>
    <property type="match status" value="1"/>
</dbReference>
<dbReference type="Gene3D" id="1.10.3720.10">
    <property type="entry name" value="MetI-like"/>
    <property type="match status" value="1"/>
</dbReference>
<evidence type="ECO:0000313" key="10">
    <source>
        <dbReference type="Proteomes" id="UP000002382"/>
    </source>
</evidence>
<evidence type="ECO:0000256" key="1">
    <source>
        <dbReference type="ARBA" id="ARBA00004651"/>
    </source>
</evidence>
<organism evidence="9 10">
    <name type="scientific">Kosmotoga olearia (strain ATCC BAA-1733 / DSM 21960 / TBF 19.5.1)</name>
    <dbReference type="NCBI Taxonomy" id="521045"/>
    <lineage>
        <taxon>Bacteria</taxon>
        <taxon>Thermotogati</taxon>
        <taxon>Thermotogota</taxon>
        <taxon>Thermotogae</taxon>
        <taxon>Kosmotogales</taxon>
        <taxon>Kosmotogaceae</taxon>
        <taxon>Kosmotoga</taxon>
    </lineage>
</organism>
<dbReference type="OrthoDB" id="9788108at2"/>
<comment type="similarity">
    <text evidence="7">Belongs to the binding-protein-dependent transport system permease family.</text>
</comment>
<dbReference type="RefSeq" id="WP_015869316.1">
    <property type="nucleotide sequence ID" value="NC_012785.1"/>
</dbReference>
<keyword evidence="4 7" id="KW-0812">Transmembrane</keyword>
<evidence type="ECO:0000256" key="2">
    <source>
        <dbReference type="ARBA" id="ARBA00022448"/>
    </source>
</evidence>
<keyword evidence="6 7" id="KW-0472">Membrane</keyword>
<dbReference type="PANTHER" id="PTHR30193:SF37">
    <property type="entry name" value="INNER MEMBRANE ABC TRANSPORTER PERMEASE PROTEIN YCJO"/>
    <property type="match status" value="1"/>
</dbReference>
<evidence type="ECO:0000256" key="3">
    <source>
        <dbReference type="ARBA" id="ARBA00022475"/>
    </source>
</evidence>
<feature type="transmembrane region" description="Helical" evidence="7">
    <location>
        <begin position="68"/>
        <end position="90"/>
    </location>
</feature>
<dbReference type="InterPro" id="IPR000515">
    <property type="entry name" value="MetI-like"/>
</dbReference>
<evidence type="ECO:0000313" key="9">
    <source>
        <dbReference type="EMBL" id="ACR80673.1"/>
    </source>
</evidence>
<feature type="domain" description="ABC transmembrane type-1" evidence="8">
    <location>
        <begin position="64"/>
        <end position="277"/>
    </location>
</feature>
<accession>C5CH70</accession>
<dbReference type="HOGENOM" id="CLU_016047_0_0_0"/>
<dbReference type="Pfam" id="PF00528">
    <property type="entry name" value="BPD_transp_1"/>
    <property type="match status" value="1"/>
</dbReference>
<dbReference type="InterPro" id="IPR051393">
    <property type="entry name" value="ABC_transporter_permease"/>
</dbReference>
<reference evidence="9 10" key="1">
    <citation type="submission" date="2009-06" db="EMBL/GenBank/DDBJ databases">
        <title>Complete sequence of Thermotogales bacterium TBF 19.5.1.</title>
        <authorList>
            <consortium name="US DOE Joint Genome Institute"/>
            <person name="Lucas S."/>
            <person name="Copeland A."/>
            <person name="Lapidus A."/>
            <person name="Glavina del Rio T."/>
            <person name="Tice H."/>
            <person name="Bruce D."/>
            <person name="Goodwin L."/>
            <person name="Pitluck S."/>
            <person name="Chertkov O."/>
            <person name="Brettin T."/>
            <person name="Detter J.C."/>
            <person name="Han C."/>
            <person name="Schmutz J."/>
            <person name="Larimer F."/>
            <person name="Land M."/>
            <person name="Hauser L."/>
            <person name="Kyrpides N."/>
            <person name="Ovchinnikova G."/>
            <person name="Noll K."/>
        </authorList>
    </citation>
    <scope>NUCLEOTIDE SEQUENCE [LARGE SCALE GENOMIC DNA]</scope>
    <source>
        <strain evidence="10">ATCC BAA-1733 / DSM 21960 / TBF 19.5.1</strain>
    </source>
</reference>
<feature type="transmembrane region" description="Helical" evidence="7">
    <location>
        <begin position="209"/>
        <end position="229"/>
    </location>
</feature>
<dbReference type="AlphaFoldDB" id="C5CH70"/>
<dbReference type="SUPFAM" id="SSF161098">
    <property type="entry name" value="MetI-like"/>
    <property type="match status" value="1"/>
</dbReference>
<dbReference type="EMBL" id="CP001634">
    <property type="protein sequence ID" value="ACR80673.1"/>
    <property type="molecule type" value="Genomic_DNA"/>
</dbReference>
<feature type="transmembrane region" description="Helical" evidence="7">
    <location>
        <begin position="7"/>
        <end position="35"/>
    </location>
</feature>
<keyword evidence="2 7" id="KW-0813">Transport</keyword>
<comment type="subcellular location">
    <subcellularLocation>
        <location evidence="1 7">Cell membrane</location>
        <topology evidence="1 7">Multi-pass membrane protein</topology>
    </subcellularLocation>
</comment>
<feature type="transmembrane region" description="Helical" evidence="7">
    <location>
        <begin position="150"/>
        <end position="173"/>
    </location>
</feature>
<sequence>MKKRQLYGYLFILPAMSLFVVFLFIPVVMALVMAFQEVGVWGSEWVGFENFKEIIHWEDFWVALRNTALYTSIVVFKNISVALVIASLLLSLKNKWQSFFRAAYYLPTVTSAVVISLIWGWLLNASFGPINMFLQKLGLQPVPWLVDPDIAMWSIILTDMVIAPGSGIILFLAAMNNIPKTYYEAADIDGANWFVKWWRITVPLVKPTMLYLTISYTIVAMSVFDKIYILTHGGPGNATITFVYLIYNTAFRDFNYGLASALSVIFFGIAVVISFFQFRMMSQSYEF</sequence>
<proteinExistence type="inferred from homology"/>
<keyword evidence="5 7" id="KW-1133">Transmembrane helix</keyword>
<dbReference type="InterPro" id="IPR035906">
    <property type="entry name" value="MetI-like_sf"/>
</dbReference>
<name>C5CH70_KOSOT</name>
<keyword evidence="3" id="KW-1003">Cell membrane</keyword>
<evidence type="ECO:0000256" key="6">
    <source>
        <dbReference type="ARBA" id="ARBA00023136"/>
    </source>
</evidence>
<evidence type="ECO:0000259" key="8">
    <source>
        <dbReference type="PROSITE" id="PS50928"/>
    </source>
</evidence>
<dbReference type="GO" id="GO:0005886">
    <property type="term" value="C:plasma membrane"/>
    <property type="evidence" value="ECO:0007669"/>
    <property type="project" value="UniProtKB-SubCell"/>
</dbReference>
<dbReference type="KEGG" id="kol:Kole_1993"/>
<dbReference type="CDD" id="cd06261">
    <property type="entry name" value="TM_PBP2"/>
    <property type="match status" value="1"/>
</dbReference>
<dbReference type="PROSITE" id="PS50928">
    <property type="entry name" value="ABC_TM1"/>
    <property type="match status" value="1"/>
</dbReference>
<protein>
    <submittedName>
        <fullName evidence="9">Binding-protein-dependent transport systems inner membrane component</fullName>
    </submittedName>
</protein>
<dbReference type="STRING" id="521045.Kole_1993"/>
<feature type="transmembrane region" description="Helical" evidence="7">
    <location>
        <begin position="102"/>
        <end position="122"/>
    </location>
</feature>
<reference evidence="9 10" key="2">
    <citation type="journal article" date="2011" name="J. Bacteriol.">
        <title>Genome Sequence of Kosmotoga olearia Strain TBF 19.5.1, a Thermophilic Bacterium with a Wide Growth Temperature Range, Isolated from the Troll B Oil Platform in the North Sea.</title>
        <authorList>
            <person name="Swithers K.S."/>
            <person name="Dipippo J.L."/>
            <person name="Bruce D.C."/>
            <person name="Detter C."/>
            <person name="Tapia R."/>
            <person name="Han S."/>
            <person name="Goodwin L.A."/>
            <person name="Han J."/>
            <person name="Woyke T."/>
            <person name="Pitluck S."/>
            <person name="Pennacchio L."/>
            <person name="Nolan M."/>
            <person name="Mikhailova N."/>
            <person name="Land M.L."/>
            <person name="Nesbo C.L."/>
            <person name="Gogarten J.P."/>
            <person name="Noll K.M."/>
        </authorList>
    </citation>
    <scope>NUCLEOTIDE SEQUENCE [LARGE SCALE GENOMIC DNA]</scope>
    <source>
        <strain evidence="10">ATCC BAA-1733 / DSM 21960 / TBF 19.5.1</strain>
    </source>
</reference>
<keyword evidence="10" id="KW-1185">Reference proteome</keyword>
<evidence type="ECO:0000256" key="5">
    <source>
        <dbReference type="ARBA" id="ARBA00022989"/>
    </source>
</evidence>